<dbReference type="OrthoDB" id="49598at2759"/>
<feature type="region of interest" description="Disordered" evidence="1">
    <location>
        <begin position="159"/>
        <end position="183"/>
    </location>
</feature>
<dbReference type="Proteomes" id="UP000198406">
    <property type="component" value="Unassembled WGS sequence"/>
</dbReference>
<keyword evidence="3" id="KW-1185">Reference proteome</keyword>
<dbReference type="EMBL" id="BDSP01000076">
    <property type="protein sequence ID" value="GAX14214.1"/>
    <property type="molecule type" value="Genomic_DNA"/>
</dbReference>
<organism evidence="2 3">
    <name type="scientific">Fistulifera solaris</name>
    <name type="common">Oleaginous diatom</name>
    <dbReference type="NCBI Taxonomy" id="1519565"/>
    <lineage>
        <taxon>Eukaryota</taxon>
        <taxon>Sar</taxon>
        <taxon>Stramenopiles</taxon>
        <taxon>Ochrophyta</taxon>
        <taxon>Bacillariophyta</taxon>
        <taxon>Bacillariophyceae</taxon>
        <taxon>Bacillariophycidae</taxon>
        <taxon>Naviculales</taxon>
        <taxon>Naviculaceae</taxon>
        <taxon>Fistulifera</taxon>
    </lineage>
</organism>
<feature type="compositionally biased region" description="Acidic residues" evidence="1">
    <location>
        <begin position="171"/>
        <end position="183"/>
    </location>
</feature>
<protein>
    <submittedName>
        <fullName evidence="2">Uncharacterized protein</fullName>
    </submittedName>
</protein>
<comment type="caution">
    <text evidence="2">The sequence shown here is derived from an EMBL/GenBank/DDBJ whole genome shotgun (WGS) entry which is preliminary data.</text>
</comment>
<evidence type="ECO:0000313" key="2">
    <source>
        <dbReference type="EMBL" id="GAX14214.1"/>
    </source>
</evidence>
<evidence type="ECO:0000313" key="3">
    <source>
        <dbReference type="Proteomes" id="UP000198406"/>
    </source>
</evidence>
<proteinExistence type="predicted"/>
<reference evidence="2 3" key="1">
    <citation type="journal article" date="2015" name="Plant Cell">
        <title>Oil accumulation by the oleaginous diatom Fistulifera solaris as revealed by the genome and transcriptome.</title>
        <authorList>
            <person name="Tanaka T."/>
            <person name="Maeda Y."/>
            <person name="Veluchamy A."/>
            <person name="Tanaka M."/>
            <person name="Abida H."/>
            <person name="Marechal E."/>
            <person name="Bowler C."/>
            <person name="Muto M."/>
            <person name="Sunaga Y."/>
            <person name="Tanaka M."/>
            <person name="Yoshino T."/>
            <person name="Taniguchi T."/>
            <person name="Fukuda Y."/>
            <person name="Nemoto M."/>
            <person name="Matsumoto M."/>
            <person name="Wong P.S."/>
            <person name="Aburatani S."/>
            <person name="Fujibuchi W."/>
        </authorList>
    </citation>
    <scope>NUCLEOTIDE SEQUENCE [LARGE SCALE GENOMIC DNA]</scope>
    <source>
        <strain evidence="2 3">JPCC DA0580</strain>
    </source>
</reference>
<feature type="region of interest" description="Disordered" evidence="1">
    <location>
        <begin position="663"/>
        <end position="688"/>
    </location>
</feature>
<dbReference type="InParanoid" id="A0A1Z5JJQ2"/>
<sequence length="721" mass="80203">MSTDESSSFAAALAAALQENESKTPTPAELIHETYVKLCHDDPYDLNANGCELLAQELLKSETSYALSSRLVQGLDQVLRRPADTESSQTKLERAVSFLAWTVHVRIPWTCLNLICSPSSKSADERLQTAKRYMGSYRGSHQFSNTDDNLLQKMTQQLSIAEDPRNPTENEPLDNLESNEGENVEVTAATQQYPSTLEEEEEEVWAAESDPDDFEFESGYNYQEELQGLQEWAAQAVIDPHALSLASDDPTWSDIAVGIVSLLTPVRYSSHLAALSNQDWKGSWESCWVPLILSLLVLPDQNLDCPMWSMSTNHRGEFQRLGFHVMQIIRDAASHRPDVLLTPYIELLQNLLQVQTAQSEPAKRVLPAAWVGLGSLSALCDSALAVGTNQASMLPIVQNGIIESCEQLTLLLERSQGDAETYCSVQWSYLSLMRALAVDPVSNIPAMGSAHGQLLLQSGLFRQWLLHWMSQKSKDDAEVVHVHRLMHQTLWDLCAASPNLLGKYAWRFPNVAATVTKETMEIGVNTLLWNLLGILLSKSDAPILKLRNSVIAEPPSTADCQTNAWLAFQSLCRSMEAILLRWRKKVEGGESKSESSREEMKKDIHMVKEFETFVGVIAKSQLTCQLLLEEMVPMVDGKHPLAILKSCLQPLKEALQDWPSQIAGSVCDKGPNDDDSDDEKDGSIRKRTHALPIQEVRNCIKTLSTIFLSHGEGTRSSSKSD</sequence>
<name>A0A1Z5JJQ2_FISSO</name>
<gene>
    <name evidence="2" type="ORF">FisN_20Hh163</name>
</gene>
<accession>A0A1Z5JJQ2</accession>
<dbReference type="AlphaFoldDB" id="A0A1Z5JJQ2"/>
<evidence type="ECO:0000256" key="1">
    <source>
        <dbReference type="SAM" id="MobiDB-lite"/>
    </source>
</evidence>